<dbReference type="CDD" id="cd01558">
    <property type="entry name" value="D-AAT_like"/>
    <property type="match status" value="1"/>
</dbReference>
<keyword evidence="14" id="KW-0808">Transferase</keyword>
<comment type="catalytic activity">
    <reaction evidence="12">
        <text>L-isoleucine + 2-oxoglutarate = (S)-3-methyl-2-oxopentanoate + L-glutamate</text>
        <dbReference type="Rhea" id="RHEA:24801"/>
        <dbReference type="ChEBI" id="CHEBI:16810"/>
        <dbReference type="ChEBI" id="CHEBI:29985"/>
        <dbReference type="ChEBI" id="CHEBI:35146"/>
        <dbReference type="ChEBI" id="CHEBI:58045"/>
        <dbReference type="EC" id="2.6.1.42"/>
    </reaction>
</comment>
<comment type="cofactor">
    <cofactor evidence="1">
        <name>pyridoxal 5'-phosphate</name>
        <dbReference type="ChEBI" id="CHEBI:597326"/>
    </cofactor>
</comment>
<evidence type="ECO:0000256" key="3">
    <source>
        <dbReference type="ARBA" id="ARBA00004824"/>
    </source>
</evidence>
<dbReference type="Pfam" id="PF01063">
    <property type="entry name" value="Aminotran_4"/>
    <property type="match status" value="1"/>
</dbReference>
<comment type="pathway">
    <text evidence="3">Amino-acid biosynthesis; L-isoleucine biosynthesis; L-isoleucine from 2-oxobutanoate: step 4/4.</text>
</comment>
<dbReference type="Gene3D" id="3.30.470.10">
    <property type="match status" value="1"/>
</dbReference>
<dbReference type="OrthoDB" id="9805628at2"/>
<gene>
    <name evidence="14" type="ORF">ID47_00065</name>
</gene>
<dbReference type="RefSeq" id="WP_038462607.1">
    <property type="nucleotide sequence ID" value="NZ_CP008941.1"/>
</dbReference>
<dbReference type="FunFam" id="3.20.10.10:FF:000002">
    <property type="entry name" value="D-alanine aminotransferase"/>
    <property type="match status" value="1"/>
</dbReference>
<proteinExistence type="inferred from homology"/>
<dbReference type="InterPro" id="IPR050571">
    <property type="entry name" value="Class-IV_PLP-Dep_Aminotrnsfr"/>
</dbReference>
<sequence length="283" mass="31477">MSRFAYVNGQYVPQPEASTHIEDRGYQFADGIYEVIALVKGNFIDFQEHLDRLDYSLAELRILSPLSRPALVHICQEIIRLNRLQDAMIYIQVSRGIAPRYHSFPKDPRPILVVTARHVNQRQLMANKAKGVAAITLLDNRWARPDIKSISLLPNILSKQQAEEQGCYEAILYKPDGTVTEASATNVWIVRKDGVLQTHPLSQSILGGITRQRLIGLVQQNGITVEEKAFSLTELKSAQEVILSASVSGITPVTKVDQTVIGDGQPGAITQKLMKLYLDYTGG</sequence>
<accession>A0A077AXQ8</accession>
<evidence type="ECO:0000256" key="6">
    <source>
        <dbReference type="ARBA" id="ARBA00009320"/>
    </source>
</evidence>
<dbReference type="KEGG" id="paca:ID47_00065"/>
<evidence type="ECO:0000256" key="7">
    <source>
        <dbReference type="ARBA" id="ARBA00013053"/>
    </source>
</evidence>
<dbReference type="SUPFAM" id="SSF56752">
    <property type="entry name" value="D-aminoacid aminotransferase-like PLP-dependent enzymes"/>
    <property type="match status" value="1"/>
</dbReference>
<dbReference type="InterPro" id="IPR036038">
    <property type="entry name" value="Aminotransferase-like"/>
</dbReference>
<dbReference type="PANTHER" id="PTHR42743:SF10">
    <property type="entry name" value="D-ALANINE AMINOTRANSFERASE"/>
    <property type="match status" value="1"/>
</dbReference>
<dbReference type="PANTHER" id="PTHR42743">
    <property type="entry name" value="AMINO-ACID AMINOTRANSFERASE"/>
    <property type="match status" value="1"/>
</dbReference>
<evidence type="ECO:0000256" key="10">
    <source>
        <dbReference type="ARBA" id="ARBA00023304"/>
    </source>
</evidence>
<comment type="pathway">
    <text evidence="5">Amino-acid biosynthesis; L-leucine biosynthesis; L-leucine from 3-methyl-2-oxobutanoate: step 4/4.</text>
</comment>
<reference evidence="14 15" key="1">
    <citation type="submission" date="2014-07" db="EMBL/GenBank/DDBJ databases">
        <title>Comparative genomic insights into amoeba endosymbionts belonging to the families of Holosporaceae and Candidatus Midichloriaceae within Rickettsiales.</title>
        <authorList>
            <person name="Wang Z."/>
            <person name="Wu M."/>
        </authorList>
    </citation>
    <scope>NUCLEOTIDE SEQUENCE [LARGE SCALE GENOMIC DNA]</scope>
    <source>
        <strain evidence="14">PRA3</strain>
    </source>
</reference>
<dbReference type="HOGENOM" id="CLU_020844_4_1_5"/>
<dbReference type="GO" id="GO:0052656">
    <property type="term" value="F:L-isoleucine-2-oxoglutarate transaminase activity"/>
    <property type="evidence" value="ECO:0007669"/>
    <property type="project" value="RHEA"/>
</dbReference>
<organism evidence="14 15">
    <name type="scientific">Candidatus Odyssella acanthamoebae</name>
    <dbReference type="NCBI Taxonomy" id="91604"/>
    <lineage>
        <taxon>Bacteria</taxon>
        <taxon>Pseudomonadati</taxon>
        <taxon>Pseudomonadota</taxon>
        <taxon>Alphaproteobacteria</taxon>
        <taxon>Holosporales</taxon>
        <taxon>Candidatus Paracaedibacteraceae</taxon>
        <taxon>Candidatus Odyssella</taxon>
    </lineage>
</organism>
<comment type="similarity">
    <text evidence="6">Belongs to the class-IV pyridoxal-phosphate-dependent aminotransferase family.</text>
</comment>
<evidence type="ECO:0000256" key="12">
    <source>
        <dbReference type="ARBA" id="ARBA00048798"/>
    </source>
</evidence>
<comment type="function">
    <text evidence="2">Acts on leucine, isoleucine and valine.</text>
</comment>
<dbReference type="InterPro" id="IPR043131">
    <property type="entry name" value="BCAT-like_N"/>
</dbReference>
<comment type="catalytic activity">
    <reaction evidence="11">
        <text>L-valine + 2-oxoglutarate = 3-methyl-2-oxobutanoate + L-glutamate</text>
        <dbReference type="Rhea" id="RHEA:24813"/>
        <dbReference type="ChEBI" id="CHEBI:11851"/>
        <dbReference type="ChEBI" id="CHEBI:16810"/>
        <dbReference type="ChEBI" id="CHEBI:29985"/>
        <dbReference type="ChEBI" id="CHEBI:57762"/>
        <dbReference type="EC" id="2.6.1.42"/>
    </reaction>
</comment>
<dbReference type="EMBL" id="CP008941">
    <property type="protein sequence ID" value="AIK95495.1"/>
    <property type="molecule type" value="Genomic_DNA"/>
</dbReference>
<dbReference type="Gene3D" id="3.20.10.10">
    <property type="entry name" value="D-amino Acid Aminotransferase, subunit A, domain 2"/>
    <property type="match status" value="1"/>
</dbReference>
<dbReference type="Proteomes" id="UP000028926">
    <property type="component" value="Chromosome"/>
</dbReference>
<comment type="catalytic activity">
    <reaction evidence="13">
        <text>L-leucine + 2-oxoglutarate = 4-methyl-2-oxopentanoate + L-glutamate</text>
        <dbReference type="Rhea" id="RHEA:18321"/>
        <dbReference type="ChEBI" id="CHEBI:16810"/>
        <dbReference type="ChEBI" id="CHEBI:17865"/>
        <dbReference type="ChEBI" id="CHEBI:29985"/>
        <dbReference type="ChEBI" id="CHEBI:57427"/>
        <dbReference type="EC" id="2.6.1.42"/>
    </reaction>
</comment>
<keyword evidence="9" id="KW-0663">Pyridoxal phosphate</keyword>
<dbReference type="GO" id="GO:0005829">
    <property type="term" value="C:cytosol"/>
    <property type="evidence" value="ECO:0007669"/>
    <property type="project" value="TreeGrafter"/>
</dbReference>
<dbReference type="NCBIfam" id="NF005209">
    <property type="entry name" value="PRK06680.1"/>
    <property type="match status" value="1"/>
</dbReference>
<dbReference type="InterPro" id="IPR043132">
    <property type="entry name" value="BCAT-like_C"/>
</dbReference>
<evidence type="ECO:0000256" key="11">
    <source>
        <dbReference type="ARBA" id="ARBA00048212"/>
    </source>
</evidence>
<evidence type="ECO:0000313" key="14">
    <source>
        <dbReference type="EMBL" id="AIK95495.1"/>
    </source>
</evidence>
<dbReference type="EC" id="2.6.1.42" evidence="7"/>
<dbReference type="AlphaFoldDB" id="A0A077AXQ8"/>
<dbReference type="GO" id="GO:0052655">
    <property type="term" value="F:L-valine-2-oxoglutarate transaminase activity"/>
    <property type="evidence" value="ECO:0007669"/>
    <property type="project" value="RHEA"/>
</dbReference>
<dbReference type="InterPro" id="IPR001544">
    <property type="entry name" value="Aminotrans_IV"/>
</dbReference>
<dbReference type="GO" id="GO:0052654">
    <property type="term" value="F:L-leucine-2-oxoglutarate transaminase activity"/>
    <property type="evidence" value="ECO:0007669"/>
    <property type="project" value="RHEA"/>
</dbReference>
<keyword evidence="15" id="KW-1185">Reference proteome</keyword>
<protein>
    <recommendedName>
        <fullName evidence="8">Probable branched-chain-amino-acid aminotransferase</fullName>
        <ecNumber evidence="7">2.6.1.42</ecNumber>
    </recommendedName>
</protein>
<evidence type="ECO:0000313" key="15">
    <source>
        <dbReference type="Proteomes" id="UP000028926"/>
    </source>
</evidence>
<evidence type="ECO:0000256" key="8">
    <source>
        <dbReference type="ARBA" id="ARBA00014472"/>
    </source>
</evidence>
<dbReference type="STRING" id="91604.ID47_00065"/>
<dbReference type="eggNOG" id="COG0115">
    <property type="taxonomic scope" value="Bacteria"/>
</dbReference>
<evidence type="ECO:0000256" key="2">
    <source>
        <dbReference type="ARBA" id="ARBA00003109"/>
    </source>
</evidence>
<evidence type="ECO:0000256" key="1">
    <source>
        <dbReference type="ARBA" id="ARBA00001933"/>
    </source>
</evidence>
<dbReference type="GO" id="GO:0008652">
    <property type="term" value="P:amino acid biosynthetic process"/>
    <property type="evidence" value="ECO:0007669"/>
    <property type="project" value="UniProtKB-ARBA"/>
</dbReference>
<keyword evidence="10" id="KW-0100">Branched-chain amino acid biosynthesis</keyword>
<evidence type="ECO:0000256" key="5">
    <source>
        <dbReference type="ARBA" id="ARBA00005072"/>
    </source>
</evidence>
<keyword evidence="14" id="KW-0032">Aminotransferase</keyword>
<comment type="pathway">
    <text evidence="4">Amino-acid biosynthesis; L-valine biosynthesis; L-valine from pyruvate: step 4/4.</text>
</comment>
<evidence type="ECO:0000256" key="4">
    <source>
        <dbReference type="ARBA" id="ARBA00004931"/>
    </source>
</evidence>
<keyword evidence="10" id="KW-0028">Amino-acid biosynthesis</keyword>
<evidence type="ECO:0000256" key="9">
    <source>
        <dbReference type="ARBA" id="ARBA00022898"/>
    </source>
</evidence>
<name>A0A077AXQ8_9PROT</name>
<evidence type="ECO:0000256" key="13">
    <source>
        <dbReference type="ARBA" id="ARBA00049229"/>
    </source>
</evidence>
<dbReference type="GO" id="GO:0009082">
    <property type="term" value="P:branched-chain amino acid biosynthetic process"/>
    <property type="evidence" value="ECO:0007669"/>
    <property type="project" value="UniProtKB-KW"/>
</dbReference>